<accession>A0A9P8VT82</accession>
<evidence type="ECO:0000313" key="3">
    <source>
        <dbReference type="Proteomes" id="UP000777438"/>
    </source>
</evidence>
<proteinExistence type="predicted"/>
<evidence type="ECO:0000313" key="2">
    <source>
        <dbReference type="EMBL" id="KAH6871422.1"/>
    </source>
</evidence>
<feature type="compositionally biased region" description="Basic and acidic residues" evidence="1">
    <location>
        <begin position="626"/>
        <end position="638"/>
    </location>
</feature>
<name>A0A9P8VT82_9HYPO</name>
<protein>
    <recommendedName>
        <fullName evidence="4">Myb-like domain-containing protein</fullName>
    </recommendedName>
</protein>
<keyword evidence="3" id="KW-1185">Reference proteome</keyword>
<sequence>MGEALRHFVYLMTLVETIDVFLIDSVSQSSGKAFGPHSGLPHGLSLRPLHLPQRSFEGLNRALPIKQISKIFGSTIWDYLATQLRARSICKTTADIKSIYAILAGDPDSGLVTCRASRWRFIWTEIYRVKQHLHQKGLVRDPKDDNDLFYHIPALEDGLETTWHVRQLLRRTGFSEYQHPIFQTSFFSCYLARLLQRDAWEQVKEVPPDRLSAKSYMSPLYLHRRTVDVVLHYARQALTEQGICLSPPDSTSVSIPRMSSDSLIQIWHRARAQMLADGVPPELILVGGLGRLEHLWKTHRRRLFDSCYSHPLPQWTYRPSENGACGQSLSWQPASANHAQDRQDQEQDKLLVQGLGDSEAELETSYVWPSDWSRHETLAFTNELLALGAAHTAKEHPSILKIPIQHESPAEVAQHRSSTLRILMHIMRKYHESTFNSVDATYEQFWEVLYIGGLDQKWRVGDLARLKQRFEWVLEFIETGSLPSDAHTADQLLWEALADNALSCQTHPYNFQVQQSDSLLNPDLSSRWVRDFLLAKGALQYVEMGIQKRMSGIGIDGFCDAYGVLVAWLWEKSMYQPGNWLRDEDQTCSGNVQLSSRGGRELQETGHPTRTSNHISNGLSSTPARSGDDRDQGDDCSRGIDVSQSPSPLGLSFQLPRQETPNPPASVASSSHPPSPPPYSPLRDETIQGISKRWEAKEDDYMTYLLELNLTKESRTNKFQARFGLHRTEAAIAGRVRILRKDQPALKKILKWTPDEREYLIELLQTEGNWADVSSKLQQKFAKNRSTSVIRSYAHGHGLDISAISAASQPWTDQEDEYLKALRKSKTPLKELPRLFKEKFGVQRSYKAFQARSVTEEEEKFIRESIPLGLELAELCDRFWKQFGTGRPSRSIGAKVKNLATAGGVPAKRHAPWTAEEERFLKDWPHPTQQGLVSAFHAAFGSSRSVFAVQTKYGTVRARIEKKKTPEVTHGDA</sequence>
<organism evidence="2 3">
    <name type="scientific">Thelonectria olida</name>
    <dbReference type="NCBI Taxonomy" id="1576542"/>
    <lineage>
        <taxon>Eukaryota</taxon>
        <taxon>Fungi</taxon>
        <taxon>Dikarya</taxon>
        <taxon>Ascomycota</taxon>
        <taxon>Pezizomycotina</taxon>
        <taxon>Sordariomycetes</taxon>
        <taxon>Hypocreomycetidae</taxon>
        <taxon>Hypocreales</taxon>
        <taxon>Nectriaceae</taxon>
        <taxon>Thelonectria</taxon>
    </lineage>
</organism>
<dbReference type="Proteomes" id="UP000777438">
    <property type="component" value="Unassembled WGS sequence"/>
</dbReference>
<comment type="caution">
    <text evidence="2">The sequence shown here is derived from an EMBL/GenBank/DDBJ whole genome shotgun (WGS) entry which is preliminary data.</text>
</comment>
<gene>
    <name evidence="2" type="ORF">B0T10DRAFT_591160</name>
</gene>
<feature type="compositionally biased region" description="Polar residues" evidence="1">
    <location>
        <begin position="606"/>
        <end position="624"/>
    </location>
</feature>
<evidence type="ECO:0000256" key="1">
    <source>
        <dbReference type="SAM" id="MobiDB-lite"/>
    </source>
</evidence>
<feature type="region of interest" description="Disordered" evidence="1">
    <location>
        <begin position="590"/>
        <end position="684"/>
    </location>
</feature>
<dbReference type="AlphaFoldDB" id="A0A9P8VT82"/>
<dbReference type="OrthoDB" id="5106194at2759"/>
<evidence type="ECO:0008006" key="4">
    <source>
        <dbReference type="Google" id="ProtNLM"/>
    </source>
</evidence>
<dbReference type="EMBL" id="JAGPYM010000055">
    <property type="protein sequence ID" value="KAH6871422.1"/>
    <property type="molecule type" value="Genomic_DNA"/>
</dbReference>
<reference evidence="2 3" key="1">
    <citation type="journal article" date="2021" name="Nat. Commun.">
        <title>Genetic determinants of endophytism in the Arabidopsis root mycobiome.</title>
        <authorList>
            <person name="Mesny F."/>
            <person name="Miyauchi S."/>
            <person name="Thiergart T."/>
            <person name="Pickel B."/>
            <person name="Atanasova L."/>
            <person name="Karlsson M."/>
            <person name="Huettel B."/>
            <person name="Barry K.W."/>
            <person name="Haridas S."/>
            <person name="Chen C."/>
            <person name="Bauer D."/>
            <person name="Andreopoulos W."/>
            <person name="Pangilinan J."/>
            <person name="LaButti K."/>
            <person name="Riley R."/>
            <person name="Lipzen A."/>
            <person name="Clum A."/>
            <person name="Drula E."/>
            <person name="Henrissat B."/>
            <person name="Kohler A."/>
            <person name="Grigoriev I.V."/>
            <person name="Martin F.M."/>
            <person name="Hacquard S."/>
        </authorList>
    </citation>
    <scope>NUCLEOTIDE SEQUENCE [LARGE SCALE GENOMIC DNA]</scope>
    <source>
        <strain evidence="2 3">MPI-CAGE-CH-0241</strain>
    </source>
</reference>